<dbReference type="Pfam" id="PF21096">
    <property type="entry name" value="RecA_C"/>
    <property type="match status" value="1"/>
</dbReference>
<dbReference type="NCBIfam" id="TIGR01445">
    <property type="entry name" value="intein_Nterm"/>
    <property type="match status" value="1"/>
</dbReference>
<comment type="caution">
    <text evidence="18">The sequence shown here is derived from an EMBL/GenBank/DDBJ whole genome shotgun (WGS) entry which is preliminary data.</text>
</comment>
<dbReference type="EMBL" id="JAATEO010000005">
    <property type="protein sequence ID" value="NJP31683.1"/>
    <property type="molecule type" value="Genomic_DNA"/>
</dbReference>
<dbReference type="InterPro" id="IPR049261">
    <property type="entry name" value="RecA-like_C"/>
</dbReference>
<dbReference type="Gene3D" id="3.40.50.300">
    <property type="entry name" value="P-loop containing nucleotide triphosphate hydrolases"/>
    <property type="match status" value="2"/>
</dbReference>
<proteinExistence type="inferred from homology"/>
<dbReference type="InterPro" id="IPR003586">
    <property type="entry name" value="Hint_dom_C"/>
</dbReference>
<dbReference type="CDD" id="cd00983">
    <property type="entry name" value="RecA"/>
    <property type="match status" value="1"/>
</dbReference>
<dbReference type="PROSITE" id="PS50163">
    <property type="entry name" value="RECA_3"/>
    <property type="match status" value="1"/>
</dbReference>
<keyword evidence="6" id="KW-0068">Autocatalytic cleavage</keyword>
<evidence type="ECO:0000256" key="4">
    <source>
        <dbReference type="ARBA" id="ARBA00022490"/>
    </source>
</evidence>
<dbReference type="InterPro" id="IPR003593">
    <property type="entry name" value="AAA+_ATPase"/>
</dbReference>
<dbReference type="SUPFAM" id="SSF51294">
    <property type="entry name" value="Hedgehog/intein (Hint) domain"/>
    <property type="match status" value="1"/>
</dbReference>
<keyword evidence="8" id="KW-0651">Protein splicing</keyword>
<dbReference type="SUPFAM" id="SSF55608">
    <property type="entry name" value="Homing endonucleases"/>
    <property type="match status" value="1"/>
</dbReference>
<dbReference type="PROSITE" id="PS00321">
    <property type="entry name" value="RECA_1"/>
    <property type="match status" value="1"/>
</dbReference>
<evidence type="ECO:0000256" key="13">
    <source>
        <dbReference type="ARBA" id="ARBA00033319"/>
    </source>
</evidence>
<dbReference type="Pfam" id="PF00154">
    <property type="entry name" value="RecA_N"/>
    <property type="match status" value="2"/>
</dbReference>
<evidence type="ECO:0000256" key="14">
    <source>
        <dbReference type="HAMAP-Rule" id="MF_00268"/>
    </source>
</evidence>
<dbReference type="SMART" id="SM00305">
    <property type="entry name" value="HintC"/>
    <property type="match status" value="1"/>
</dbReference>
<reference evidence="18 19" key="1">
    <citation type="submission" date="2020-03" db="EMBL/GenBank/DDBJ databases">
        <title>WGS of actinomycetes isolated from Thailand.</title>
        <authorList>
            <person name="Thawai C."/>
        </authorList>
    </citation>
    <scope>NUCLEOTIDE SEQUENCE [LARGE SCALE GENOMIC DNA]</scope>
    <source>
        <strain evidence="18 19">HSS6-12</strain>
    </source>
</reference>
<evidence type="ECO:0000256" key="1">
    <source>
        <dbReference type="ARBA" id="ARBA00004496"/>
    </source>
</evidence>
<dbReference type="Gene3D" id="3.10.28.10">
    <property type="entry name" value="Homing endonucleases"/>
    <property type="match status" value="2"/>
</dbReference>
<dbReference type="InterPro" id="IPR006141">
    <property type="entry name" value="Intein_N"/>
</dbReference>
<dbReference type="InterPro" id="IPR027417">
    <property type="entry name" value="P-loop_NTPase"/>
</dbReference>
<dbReference type="InterPro" id="IPR020587">
    <property type="entry name" value="RecA_monomer-monomer_interface"/>
</dbReference>
<dbReference type="InterPro" id="IPR036844">
    <property type="entry name" value="Hint_dom_sf"/>
</dbReference>
<dbReference type="InterPro" id="IPR049428">
    <property type="entry name" value="RecA-like_N"/>
</dbReference>
<evidence type="ECO:0000313" key="19">
    <source>
        <dbReference type="Proteomes" id="UP000783871"/>
    </source>
</evidence>
<comment type="function">
    <text evidence="12 14">Can catalyze the hydrolysis of ATP in the presence of single-stranded DNA, the ATP-dependent uptake of single-stranded DNA by duplex DNA, and the ATP-dependent hybridization of homologous single-stranded DNAs. It interacts with LexA causing its activation and leading to its autocatalytic cleavage.</text>
</comment>
<dbReference type="Pfam" id="PF03161">
    <property type="entry name" value="LAGLIDADG_2"/>
    <property type="match status" value="1"/>
</dbReference>
<comment type="subcellular location">
    <subcellularLocation>
        <location evidence="1 14">Cytoplasm</location>
    </subcellularLocation>
</comment>
<keyword evidence="4 14" id="KW-0963">Cytoplasm</keyword>
<keyword evidence="5 14" id="KW-0547">Nucleotide-binding</keyword>
<evidence type="ECO:0000256" key="12">
    <source>
        <dbReference type="ARBA" id="ARBA00025580"/>
    </source>
</evidence>
<evidence type="ECO:0000256" key="3">
    <source>
        <dbReference type="ARBA" id="ARBA00015553"/>
    </source>
</evidence>
<evidence type="ECO:0000256" key="15">
    <source>
        <dbReference type="RuleBase" id="RU000526"/>
    </source>
</evidence>
<gene>
    <name evidence="14 18" type="primary">recA</name>
    <name evidence="18" type="ORF">HCJ94_06675</name>
</gene>
<evidence type="ECO:0000256" key="6">
    <source>
        <dbReference type="ARBA" id="ARBA00022813"/>
    </source>
</evidence>
<evidence type="ECO:0000256" key="2">
    <source>
        <dbReference type="ARBA" id="ARBA00009391"/>
    </source>
</evidence>
<dbReference type="PRINTS" id="PR00142">
    <property type="entry name" value="RECA"/>
</dbReference>
<dbReference type="HAMAP" id="MF_00268">
    <property type="entry name" value="RecA"/>
    <property type="match status" value="1"/>
</dbReference>
<name>A0ABX0Z3C0_9ACTN</name>
<keyword evidence="9 14" id="KW-0238">DNA-binding</keyword>
<comment type="similarity">
    <text evidence="2 14">Belongs to the RecA family.</text>
</comment>
<evidence type="ECO:0000259" key="17">
    <source>
        <dbReference type="PROSITE" id="PS50163"/>
    </source>
</evidence>
<keyword evidence="10 14" id="KW-0233">DNA recombination</keyword>
<dbReference type="PROSITE" id="PS50818">
    <property type="entry name" value="INTEIN_C_TER"/>
    <property type="match status" value="1"/>
</dbReference>
<dbReference type="SUPFAM" id="SSF54752">
    <property type="entry name" value="RecA protein, C-terminal domain"/>
    <property type="match status" value="1"/>
</dbReference>
<dbReference type="InterPro" id="IPR004860">
    <property type="entry name" value="LAGLIDADG_dom"/>
</dbReference>
<dbReference type="Gene3D" id="3.30.250.10">
    <property type="entry name" value="RecA protein, C-terminal domain"/>
    <property type="match status" value="1"/>
</dbReference>
<feature type="domain" description="RecA family profile 1" evidence="16">
    <location>
        <begin position="37"/>
        <end position="196"/>
    </location>
</feature>
<dbReference type="InterPro" id="IPR013765">
    <property type="entry name" value="DNA_recomb/repair_RecA"/>
</dbReference>
<dbReference type="NCBIfam" id="TIGR02012">
    <property type="entry name" value="tigrfam_recA"/>
    <property type="match status" value="1"/>
</dbReference>
<keyword evidence="14" id="KW-0227">DNA damage</keyword>
<accession>A0ABX0Z3C0</accession>
<keyword evidence="7 14" id="KW-0067">ATP-binding</keyword>
<dbReference type="InterPro" id="IPR030934">
    <property type="entry name" value="Intein_C"/>
</dbReference>
<sequence length="712" mass="77386">MAAAPDREKALDLALAQIDKQFGKGSVMRLGERPVIQTAVVPTGSIALDVALGVGGLPRGRVVEIYGPESSGKTTVALHAVANAQRAGGIAAFVDAEHALDPEYAKALGVDTDALLVSQPDTGEQALEIADMLVRSGALDIIVIDSVAALVPRAEIEGEMGDSHVGLQARLMSQALRKMTGVLNNTGTTAIFINQLREKIGVMFGCMSYSTRVTLADGTQEKIGKIVNQRLDVEVLSYNPETDRVEPKRITNWFNNGPAEQFLQFTVAKSGGNGRAQFAATPNHLVRTPGGWREAGELIAGDRVMLAESRRLSEQQWQVILGSLMGDGALSPNRQDRSGGRFRLGHGAQQVDYLDWKVSLLGNISHSRRADARGAAFVDFTPLPELDELRRAVYLGDGKKHLSWDYLKALTPLALAIWYMDDGCFTLRSKGVQERTAGGSGRIEICVEAMAEGSRDRLVEHLRDAYGMDVKLVARGARRTASIVFTTESSARFQELIAPYVPAAVESKLLPRFRGQCAVEPQFVPEELTPVPARVIDVRVKPKTRSMNRFDIEVEGNHNYFVDGVMVHNSPETTTGGRALKFYASVRLDVRRIESLKDGTDVVGNRTRVKVVKNKVAAPFKQAEFDIMYGKGISREGSLIDVGVEQAIIRKSGAWYTYDGDQLGQGKEKAREFLRENPDVAAEIEKKILEKLGVGIGAGDAAGGPELPPVDF</sequence>
<feature type="domain" description="RecA family profile 2" evidence="17">
    <location>
        <begin position="564"/>
        <end position="638"/>
    </location>
</feature>
<dbReference type="PANTHER" id="PTHR45900">
    <property type="entry name" value="RECA"/>
    <property type="match status" value="1"/>
</dbReference>
<dbReference type="InterPro" id="IPR020584">
    <property type="entry name" value="DNA_recomb/repair_RecA_CS"/>
</dbReference>
<evidence type="ECO:0000256" key="11">
    <source>
        <dbReference type="ARBA" id="ARBA00023236"/>
    </source>
</evidence>
<keyword evidence="19" id="KW-1185">Reference proteome</keyword>
<dbReference type="CDD" id="cd00081">
    <property type="entry name" value="Hint"/>
    <property type="match status" value="2"/>
</dbReference>
<keyword evidence="14 15" id="KW-0234">DNA repair</keyword>
<dbReference type="InterPro" id="IPR003587">
    <property type="entry name" value="Hint_dom_N"/>
</dbReference>
<evidence type="ECO:0000256" key="8">
    <source>
        <dbReference type="ARBA" id="ARBA00023000"/>
    </source>
</evidence>
<dbReference type="PROSITE" id="PS50162">
    <property type="entry name" value="RECA_2"/>
    <property type="match status" value="1"/>
</dbReference>
<dbReference type="SMART" id="SM00382">
    <property type="entry name" value="AAA"/>
    <property type="match status" value="1"/>
</dbReference>
<dbReference type="SMART" id="SM00306">
    <property type="entry name" value="HintN"/>
    <property type="match status" value="1"/>
</dbReference>
<protein>
    <recommendedName>
        <fullName evidence="3 14">Protein RecA</fullName>
    </recommendedName>
    <alternativeName>
        <fullName evidence="13 14">Recombinase A</fullName>
    </alternativeName>
</protein>
<dbReference type="NCBIfam" id="TIGR01443">
    <property type="entry name" value="intein_Cterm"/>
    <property type="match status" value="1"/>
</dbReference>
<evidence type="ECO:0000313" key="18">
    <source>
        <dbReference type="EMBL" id="NJP31683.1"/>
    </source>
</evidence>
<dbReference type="PANTHER" id="PTHR45900:SF1">
    <property type="entry name" value="MITOCHONDRIAL DNA REPAIR PROTEIN RECA HOMOLOG-RELATED"/>
    <property type="match status" value="1"/>
</dbReference>
<evidence type="ECO:0000256" key="5">
    <source>
        <dbReference type="ARBA" id="ARBA00022741"/>
    </source>
</evidence>
<dbReference type="InterPro" id="IPR020588">
    <property type="entry name" value="RecA_ATP-bd"/>
</dbReference>
<evidence type="ECO:0000256" key="9">
    <source>
        <dbReference type="ARBA" id="ARBA00023125"/>
    </source>
</evidence>
<evidence type="ECO:0000259" key="16">
    <source>
        <dbReference type="PROSITE" id="PS50162"/>
    </source>
</evidence>
<evidence type="ECO:0000256" key="10">
    <source>
        <dbReference type="ARBA" id="ARBA00023172"/>
    </source>
</evidence>
<dbReference type="Proteomes" id="UP000783871">
    <property type="component" value="Unassembled WGS sequence"/>
</dbReference>
<evidence type="ECO:0000256" key="7">
    <source>
        <dbReference type="ARBA" id="ARBA00022840"/>
    </source>
</evidence>
<dbReference type="InterPro" id="IPR027434">
    <property type="entry name" value="Homing_endonucl"/>
</dbReference>
<keyword evidence="11 14" id="KW-0742">SOS response</keyword>
<feature type="binding site" evidence="14">
    <location>
        <begin position="67"/>
        <end position="74"/>
    </location>
    <ligand>
        <name>ATP</name>
        <dbReference type="ChEBI" id="CHEBI:30616"/>
    </ligand>
</feature>
<organism evidence="18 19">
    <name type="scientific">Micromonospora thermarum</name>
    <dbReference type="NCBI Taxonomy" id="2720024"/>
    <lineage>
        <taxon>Bacteria</taxon>
        <taxon>Bacillati</taxon>
        <taxon>Actinomycetota</taxon>
        <taxon>Actinomycetes</taxon>
        <taxon>Micromonosporales</taxon>
        <taxon>Micromonosporaceae</taxon>
        <taxon>Micromonospora</taxon>
    </lineage>
</organism>
<dbReference type="SUPFAM" id="SSF52540">
    <property type="entry name" value="P-loop containing nucleoside triphosphate hydrolases"/>
    <property type="match status" value="2"/>
</dbReference>
<dbReference type="InterPro" id="IPR023400">
    <property type="entry name" value="RecA_C_sf"/>
</dbReference>
<dbReference type="PROSITE" id="PS50817">
    <property type="entry name" value="INTEIN_N_TER"/>
    <property type="match status" value="1"/>
</dbReference>